<gene>
    <name evidence="2" type="ORF">CAL25_15290</name>
</gene>
<dbReference type="InterPro" id="IPR029058">
    <property type="entry name" value="AB_hydrolase_fold"/>
</dbReference>
<dbReference type="InterPro" id="IPR050266">
    <property type="entry name" value="AB_hydrolase_sf"/>
</dbReference>
<organism evidence="2 3">
    <name type="scientific">Bordetella genomosp. 5</name>
    <dbReference type="NCBI Taxonomy" id="1395608"/>
    <lineage>
        <taxon>Bacteria</taxon>
        <taxon>Pseudomonadati</taxon>
        <taxon>Pseudomonadota</taxon>
        <taxon>Betaproteobacteria</taxon>
        <taxon>Burkholderiales</taxon>
        <taxon>Alcaligenaceae</taxon>
        <taxon>Bordetella</taxon>
    </lineage>
</organism>
<dbReference type="Pfam" id="PF12146">
    <property type="entry name" value="Hydrolase_4"/>
    <property type="match status" value="1"/>
</dbReference>
<dbReference type="PANTHER" id="PTHR43798">
    <property type="entry name" value="MONOACYLGLYCEROL LIPASE"/>
    <property type="match status" value="1"/>
</dbReference>
<sequence>MNAQSRRSGQGEPLVLLHGVGLDHTLWDDLAPQLKPDFDVLRYDLLGHGKAPALRGTADIHDFIAQLDGELDRAGWADAHVLGYSMGGLIAGAYAAARPARVRRLTLLSTVFRRTAEESAAVQGRLAAAATQDPHAAAQVSLARWFTPDFQVTRPERVDRVGRRLLENDRASFLSAYALFAGGDRILAEAAPRITCPVLVMTGADDVGSNPRMTRELAQALPDGRAHIVPGQRHMLPVEQPALVATALRSFFLARTPESSAA</sequence>
<name>A0A261TIC5_9BORD</name>
<dbReference type="InterPro" id="IPR000073">
    <property type="entry name" value="AB_hydrolase_1"/>
</dbReference>
<dbReference type="AlphaFoldDB" id="A0A261TIC5"/>
<feature type="domain" description="Serine aminopeptidase S33" evidence="1">
    <location>
        <begin position="14"/>
        <end position="240"/>
    </location>
</feature>
<reference evidence="2 3" key="1">
    <citation type="submission" date="2017-05" db="EMBL/GenBank/DDBJ databases">
        <title>Complete and WGS of Bordetella genogroups.</title>
        <authorList>
            <person name="Spilker T."/>
            <person name="LiPuma J."/>
        </authorList>
    </citation>
    <scope>NUCLEOTIDE SEQUENCE [LARGE SCALE GENOMIC DNA]</scope>
    <source>
        <strain evidence="2 3">AU10456</strain>
    </source>
</reference>
<keyword evidence="3" id="KW-1185">Reference proteome</keyword>
<dbReference type="EMBL" id="NEVP01000009">
    <property type="protein sequence ID" value="OZI48987.1"/>
    <property type="molecule type" value="Genomic_DNA"/>
</dbReference>
<dbReference type="RefSeq" id="WP_094801398.1">
    <property type="nucleotide sequence ID" value="NZ_NEVP01000009.1"/>
</dbReference>
<protein>
    <submittedName>
        <fullName evidence="2">3-oxoadipate enol-lactonase</fullName>
    </submittedName>
</protein>
<dbReference type="OrthoDB" id="5521505at2"/>
<evidence type="ECO:0000313" key="3">
    <source>
        <dbReference type="Proteomes" id="UP000216913"/>
    </source>
</evidence>
<evidence type="ECO:0000259" key="1">
    <source>
        <dbReference type="Pfam" id="PF12146"/>
    </source>
</evidence>
<accession>A0A261TIC5</accession>
<proteinExistence type="predicted"/>
<dbReference type="Gene3D" id="3.40.50.1820">
    <property type="entry name" value="alpha/beta hydrolase"/>
    <property type="match status" value="1"/>
</dbReference>
<dbReference type="SUPFAM" id="SSF53474">
    <property type="entry name" value="alpha/beta-Hydrolases"/>
    <property type="match status" value="1"/>
</dbReference>
<evidence type="ECO:0000313" key="2">
    <source>
        <dbReference type="EMBL" id="OZI48987.1"/>
    </source>
</evidence>
<dbReference type="Proteomes" id="UP000216913">
    <property type="component" value="Unassembled WGS sequence"/>
</dbReference>
<comment type="caution">
    <text evidence="2">The sequence shown here is derived from an EMBL/GenBank/DDBJ whole genome shotgun (WGS) entry which is preliminary data.</text>
</comment>
<dbReference type="InterPro" id="IPR022742">
    <property type="entry name" value="Hydrolase_4"/>
</dbReference>
<dbReference type="PRINTS" id="PR00111">
    <property type="entry name" value="ABHYDROLASE"/>
</dbReference>